<dbReference type="InterPro" id="IPR048319">
    <property type="entry name" value="Vps52_CC"/>
</dbReference>
<dbReference type="InterPro" id="IPR007258">
    <property type="entry name" value="Vps52"/>
</dbReference>
<dbReference type="InterPro" id="IPR048361">
    <property type="entry name" value="Vps52_C"/>
</dbReference>
<dbReference type="Pfam" id="PF04129">
    <property type="entry name" value="Vps52_CC"/>
    <property type="match status" value="1"/>
</dbReference>
<dbReference type="InParanoid" id="A3GIE0"/>
<dbReference type="GO" id="GO:0000938">
    <property type="term" value="C:GARP complex"/>
    <property type="evidence" value="ECO:0007669"/>
    <property type="project" value="TreeGrafter"/>
</dbReference>
<dbReference type="Proteomes" id="UP000002258">
    <property type="component" value="Chromosome 1"/>
</dbReference>
<dbReference type="RefSeq" id="XP_001387236.2">
    <property type="nucleotide sequence ID" value="XM_001387199.1"/>
</dbReference>
<organism evidence="9 10">
    <name type="scientific">Scheffersomyces stipitis (strain ATCC 58785 / CBS 6054 / NBRC 10063 / NRRL Y-11545)</name>
    <name type="common">Yeast</name>
    <name type="synonym">Pichia stipitis</name>
    <dbReference type="NCBI Taxonomy" id="322104"/>
    <lineage>
        <taxon>Eukaryota</taxon>
        <taxon>Fungi</taxon>
        <taxon>Dikarya</taxon>
        <taxon>Ascomycota</taxon>
        <taxon>Saccharomycotina</taxon>
        <taxon>Pichiomycetes</taxon>
        <taxon>Debaryomycetaceae</taxon>
        <taxon>Scheffersomyces</taxon>
    </lineage>
</organism>
<proteinExistence type="inferred from homology"/>
<feature type="domain" description="Vps52 coiled-coil" evidence="7">
    <location>
        <begin position="94"/>
        <end position="246"/>
    </location>
</feature>
<dbReference type="GO" id="GO:0005829">
    <property type="term" value="C:cytosol"/>
    <property type="evidence" value="ECO:0007669"/>
    <property type="project" value="GOC"/>
</dbReference>
<dbReference type="PANTHER" id="PTHR14190">
    <property type="entry name" value="SUPPRESSOR OF ACTIN MUTATIONS 2/VACUOLAR PROTEIN SORTING 52"/>
    <property type="match status" value="1"/>
</dbReference>
<dbReference type="OMA" id="IHVVMVE"/>
<keyword evidence="5" id="KW-0333">Golgi apparatus</keyword>
<evidence type="ECO:0000256" key="6">
    <source>
        <dbReference type="SAM" id="MobiDB-lite"/>
    </source>
</evidence>
<evidence type="ECO:0000256" key="1">
    <source>
        <dbReference type="ARBA" id="ARBA00004601"/>
    </source>
</evidence>
<gene>
    <name evidence="9" type="primary">SAC2</name>
    <name evidence="9" type="ORF">PICST_81251</name>
</gene>
<comment type="subcellular location">
    <subcellularLocation>
        <location evidence="1">Golgi apparatus</location>
        <location evidence="1">trans-Golgi network</location>
    </subcellularLocation>
</comment>
<sequence length="570" mass="65703">MSALETLQKILPSKQAADHESKKGPEFKGLPALQQYIQLESKEKPSHSSLLLEHLRIQTSGSDSVLDLDSIDLESLDHLNQKFLEFNVTIKQYRKKLEPVETILVDFNKDLTQLSSSLVSLQQQSTKLSSDSNLQRTITEKLNPIILDLVISPEIVKSVLQDEVDVKWLDNLKFLSEKSQLVANIKSESKSFEKLEIGITLLTNKAVERIRDHIIKNIKALRSPGKCSSQTIQQNLLLVKEAFYFLQEQHKELANQLQLAYIHTMKWYYQTRFAKYIYALEKLHIRNIDSTYVLGSKAPNQISMADYLSSIDKRLSVLEDKSKSVTAIASQIAETTPFTYWLEFVFNQFSVALIDNIIVEYLFIVEFFYQGDEKFEKKDDWYHVMFNNVFKIGREFLTCYGTCDGYAILLMIRLIQSSQNILHNEFHIPILDDYLNSLLLILWPHFTKVIDVNCEAMKKSVIHTPKEAVLAPVNVTQQFAQFLSGLLKLSSLKGEPLYTSMSRLRNDFESFLTKYSNHAFGVTEKEIFLYNNYFLVVSILKNENTGGEANELIDEQIKHFELLCEAYSKH</sequence>
<comment type="similarity">
    <text evidence="2">Belongs to the VPS52 family.</text>
</comment>
<dbReference type="HOGENOM" id="CLU_010797_1_0_1"/>
<dbReference type="STRING" id="322104.A3GIE0"/>
<dbReference type="PANTHER" id="PTHR14190:SF7">
    <property type="entry name" value="VACUOLAR PROTEIN SORTING-ASSOCIATED PROTEIN 52 HOMOLOG"/>
    <property type="match status" value="1"/>
</dbReference>
<dbReference type="Pfam" id="PF20655">
    <property type="entry name" value="Vps52_C"/>
    <property type="match status" value="1"/>
</dbReference>
<keyword evidence="3" id="KW-0813">Transport</keyword>
<dbReference type="FunCoup" id="A3GIE0">
    <property type="interactions" value="888"/>
</dbReference>
<dbReference type="GO" id="GO:0042147">
    <property type="term" value="P:retrograde transport, endosome to Golgi"/>
    <property type="evidence" value="ECO:0007669"/>
    <property type="project" value="TreeGrafter"/>
</dbReference>
<protein>
    <submittedName>
        <fullName evidence="9">Suppressor of actin mutation</fullName>
    </submittedName>
</protein>
<keyword evidence="10" id="KW-1185">Reference proteome</keyword>
<comment type="caution">
    <text evidence="9">The sequence shown here is derived from an EMBL/GenBank/DDBJ whole genome shotgun (WGS) entry which is preliminary data.</text>
</comment>
<feature type="region of interest" description="Disordered" evidence="6">
    <location>
        <begin position="1"/>
        <end position="27"/>
    </location>
</feature>
<evidence type="ECO:0000256" key="3">
    <source>
        <dbReference type="ARBA" id="ARBA00022448"/>
    </source>
</evidence>
<accession>A3GIE0</accession>
<dbReference type="GO" id="GO:0032456">
    <property type="term" value="P:endocytic recycling"/>
    <property type="evidence" value="ECO:0007669"/>
    <property type="project" value="TreeGrafter"/>
</dbReference>
<dbReference type="KEGG" id="pic:PICST_81251"/>
<feature type="domain" description="Vps52 C-terminal" evidence="8">
    <location>
        <begin position="264"/>
        <end position="546"/>
    </location>
</feature>
<evidence type="ECO:0000313" key="9">
    <source>
        <dbReference type="EMBL" id="EAZ63213.2"/>
    </source>
</evidence>
<evidence type="ECO:0000256" key="5">
    <source>
        <dbReference type="ARBA" id="ARBA00023034"/>
    </source>
</evidence>
<dbReference type="GO" id="GO:0019905">
    <property type="term" value="F:syntaxin binding"/>
    <property type="evidence" value="ECO:0007669"/>
    <property type="project" value="TreeGrafter"/>
</dbReference>
<evidence type="ECO:0000259" key="8">
    <source>
        <dbReference type="Pfam" id="PF20655"/>
    </source>
</evidence>
<dbReference type="GO" id="GO:0015031">
    <property type="term" value="P:protein transport"/>
    <property type="evidence" value="ECO:0007669"/>
    <property type="project" value="UniProtKB-KW"/>
</dbReference>
<dbReference type="AlphaFoldDB" id="A3GIE0"/>
<reference evidence="9 10" key="1">
    <citation type="journal article" date="2007" name="Nat. Biotechnol.">
        <title>Genome sequence of the lignocellulose-bioconverting and xylose-fermenting yeast Pichia stipitis.</title>
        <authorList>
            <person name="Jeffries T.W."/>
            <person name="Grigoriev I.V."/>
            <person name="Grimwood J."/>
            <person name="Laplaza J.M."/>
            <person name="Aerts A."/>
            <person name="Salamov A."/>
            <person name="Schmutz J."/>
            <person name="Lindquist E."/>
            <person name="Dehal P."/>
            <person name="Shapiro H."/>
            <person name="Jin Y.S."/>
            <person name="Passoth V."/>
            <person name="Richardson P.M."/>
        </authorList>
    </citation>
    <scope>NUCLEOTIDE SEQUENCE [LARGE SCALE GENOMIC DNA]</scope>
    <source>
        <strain evidence="10">ATCC 58785 / CBS 6054 / NBRC 10063 / NRRL Y-11545</strain>
    </source>
</reference>
<feature type="compositionally biased region" description="Basic and acidic residues" evidence="6">
    <location>
        <begin position="16"/>
        <end position="26"/>
    </location>
</feature>
<dbReference type="eggNOG" id="KOG1961">
    <property type="taxonomic scope" value="Eukaryota"/>
</dbReference>
<evidence type="ECO:0000256" key="4">
    <source>
        <dbReference type="ARBA" id="ARBA00022927"/>
    </source>
</evidence>
<evidence type="ECO:0000259" key="7">
    <source>
        <dbReference type="Pfam" id="PF04129"/>
    </source>
</evidence>
<evidence type="ECO:0000313" key="10">
    <source>
        <dbReference type="Proteomes" id="UP000002258"/>
    </source>
</evidence>
<keyword evidence="4" id="KW-0653">Protein transport</keyword>
<evidence type="ECO:0000256" key="2">
    <source>
        <dbReference type="ARBA" id="ARBA00008180"/>
    </source>
</evidence>
<dbReference type="GeneID" id="4852039"/>
<dbReference type="EMBL" id="AAVQ01000002">
    <property type="protein sequence ID" value="EAZ63213.2"/>
    <property type="molecule type" value="Genomic_DNA"/>
</dbReference>
<name>A3GIE0_PICST</name>
<dbReference type="OrthoDB" id="19482at2759"/>
<dbReference type="GO" id="GO:0006896">
    <property type="term" value="P:Golgi to vacuole transport"/>
    <property type="evidence" value="ECO:0007669"/>
    <property type="project" value="TreeGrafter"/>
</dbReference>